<dbReference type="KEGG" id="plad:PPGU16_84600"/>
<dbReference type="RefSeq" id="WP_180727814.1">
    <property type="nucleotide sequence ID" value="NZ_AP023178.1"/>
</dbReference>
<evidence type="ECO:0000313" key="2">
    <source>
        <dbReference type="Proteomes" id="UP000510888"/>
    </source>
</evidence>
<keyword evidence="2" id="KW-1185">Reference proteome</keyword>
<organism evidence="1 2">
    <name type="scientific">Paraburkholderia largidicola</name>
    <dbReference type="NCBI Taxonomy" id="3014751"/>
    <lineage>
        <taxon>Bacteria</taxon>
        <taxon>Pseudomonadati</taxon>
        <taxon>Pseudomonadota</taxon>
        <taxon>Betaproteobacteria</taxon>
        <taxon>Burkholderiales</taxon>
        <taxon>Burkholderiaceae</taxon>
        <taxon>Paraburkholderia</taxon>
    </lineage>
</organism>
<name>A0A7I8C3K9_9BURK</name>
<sequence>MTLLKPEHLRPFAEKWERPTGEVIAEVLHRAGLTGVRAAQLTGVADDRSVRRWTGDERGIPYAAWALLCHAAGLGQIWLQQQDAPRD</sequence>
<keyword evidence="1" id="KW-0614">Plasmid</keyword>
<geneLocation type="plasmid" evidence="1 2">
    <name>PPGU16_p3</name>
</geneLocation>
<evidence type="ECO:0000313" key="1">
    <source>
        <dbReference type="EMBL" id="BCF95393.1"/>
    </source>
</evidence>
<gene>
    <name evidence="1" type="ORF">PPGU16_84600</name>
</gene>
<proteinExistence type="predicted"/>
<dbReference type="AlphaFoldDB" id="A0A7I8C3K9"/>
<dbReference type="EMBL" id="AP023178">
    <property type="protein sequence ID" value="BCF95393.1"/>
    <property type="molecule type" value="Genomic_DNA"/>
</dbReference>
<reference evidence="1 2" key="1">
    <citation type="journal article" date="2020" name="Genes (Basel)">
        <title>Genomic Comparison of Insect Gut Symbionts from Divergent Burkholderia Subclades.</title>
        <authorList>
            <person name="Takeshita K."/>
            <person name="Kikuchi Y."/>
        </authorList>
    </citation>
    <scope>NUCLEOTIDE SEQUENCE [LARGE SCALE GENOMIC DNA]</scope>
    <source>
        <strain evidence="1 2">PGU16</strain>
        <plasmid evidence="1 2">PPGU16_p3</plasmid>
    </source>
</reference>
<accession>A0A7I8C3K9</accession>
<protein>
    <submittedName>
        <fullName evidence="1">Uncharacterized protein</fullName>
    </submittedName>
</protein>
<dbReference type="Proteomes" id="UP000510888">
    <property type="component" value="Plasmid PPGU16_p3"/>
</dbReference>